<dbReference type="EMBL" id="LKCN02000010">
    <property type="protein sequence ID" value="RCI11443.1"/>
    <property type="molecule type" value="Genomic_DNA"/>
</dbReference>
<name>A0A367LAK6_9HYPO</name>
<keyword evidence="2" id="KW-1185">Reference proteome</keyword>
<evidence type="ECO:0000313" key="2">
    <source>
        <dbReference type="Proteomes" id="UP000253664"/>
    </source>
</evidence>
<proteinExistence type="predicted"/>
<dbReference type="Proteomes" id="UP000253664">
    <property type="component" value="Unassembled WGS sequence"/>
</dbReference>
<gene>
    <name evidence="1" type="ORF">L249_7472</name>
</gene>
<comment type="caution">
    <text evidence="1">The sequence shown here is derived from an EMBL/GenBank/DDBJ whole genome shotgun (WGS) entry which is preliminary data.</text>
</comment>
<dbReference type="AlphaFoldDB" id="A0A367LAK6"/>
<organism evidence="1 2">
    <name type="scientific">Ophiocordyceps polyrhachis-furcata BCC 54312</name>
    <dbReference type="NCBI Taxonomy" id="1330021"/>
    <lineage>
        <taxon>Eukaryota</taxon>
        <taxon>Fungi</taxon>
        <taxon>Dikarya</taxon>
        <taxon>Ascomycota</taxon>
        <taxon>Pezizomycotina</taxon>
        <taxon>Sordariomycetes</taxon>
        <taxon>Hypocreomycetidae</taxon>
        <taxon>Hypocreales</taxon>
        <taxon>Ophiocordycipitaceae</taxon>
        <taxon>Ophiocordyceps</taxon>
    </lineage>
</organism>
<reference evidence="1 2" key="1">
    <citation type="journal article" date="2015" name="BMC Genomics">
        <title>Insights from the genome of Ophiocordyceps polyrhachis-furcata to pathogenicity and host specificity in insect fungi.</title>
        <authorList>
            <person name="Wichadakul D."/>
            <person name="Kobmoo N."/>
            <person name="Ingsriswang S."/>
            <person name="Tangphatsornruang S."/>
            <person name="Chantasingh D."/>
            <person name="Luangsa-ard J.J."/>
            <person name="Eurwilaichitr L."/>
        </authorList>
    </citation>
    <scope>NUCLEOTIDE SEQUENCE [LARGE SCALE GENOMIC DNA]</scope>
    <source>
        <strain evidence="1 2">BCC 54312</strain>
    </source>
</reference>
<sequence length="246" mass="25980">MRIRFHVIDGSLVEVFDIAQIQRATAVLIPLKLGYGRFRRLWSVESNHAGTTRPAARLVLDFSLLDLANGGEEFDQVIIACRPRELDSRHQSHGLTTHQKLCELTLRTAGSGVVGKWVGRDRSSGCRVKAASWASSKPATTAERKAATAAAEATTTKAAAAAAAASTAVASTHAAAVSATRWESHAGTSVAVFSHLEQSSLPVVSIKLLDSVSGVIRAFEDDDARALRSAVGADMNIGTDDSSDAC</sequence>
<evidence type="ECO:0000313" key="1">
    <source>
        <dbReference type="EMBL" id="RCI11443.1"/>
    </source>
</evidence>
<protein>
    <submittedName>
        <fullName evidence="1">Uncharacterized protein</fullName>
    </submittedName>
</protein>
<accession>A0A367LAK6</accession>